<dbReference type="EMBL" id="JH993328">
    <property type="protein sequence ID" value="EKX31219.1"/>
    <property type="molecule type" value="Genomic_DNA"/>
</dbReference>
<organism evidence="2">
    <name type="scientific">Guillardia theta (strain CCMP2712)</name>
    <name type="common">Cryptophyte</name>
    <dbReference type="NCBI Taxonomy" id="905079"/>
    <lineage>
        <taxon>Eukaryota</taxon>
        <taxon>Cryptophyceae</taxon>
        <taxon>Pyrenomonadales</taxon>
        <taxon>Geminigeraceae</taxon>
        <taxon>Guillardia</taxon>
    </lineage>
</organism>
<feature type="region of interest" description="Disordered" evidence="1">
    <location>
        <begin position="1"/>
        <end position="58"/>
    </location>
</feature>
<gene>
    <name evidence="2" type="ORF">GUITHDRAFT_122574</name>
</gene>
<dbReference type="AlphaFoldDB" id="L1I5R4"/>
<dbReference type="Proteomes" id="UP000011087">
    <property type="component" value="Unassembled WGS sequence"/>
</dbReference>
<evidence type="ECO:0000256" key="1">
    <source>
        <dbReference type="SAM" id="MobiDB-lite"/>
    </source>
</evidence>
<feature type="compositionally biased region" description="Polar residues" evidence="1">
    <location>
        <begin position="1"/>
        <end position="26"/>
    </location>
</feature>
<evidence type="ECO:0000313" key="4">
    <source>
        <dbReference type="Proteomes" id="UP000011087"/>
    </source>
</evidence>
<accession>L1I5R4</accession>
<protein>
    <submittedName>
        <fullName evidence="2 3">Uncharacterized protein</fullName>
    </submittedName>
</protein>
<dbReference type="HOGENOM" id="CLU_777181_0_0_1"/>
<name>L1I5R4_GUITC</name>
<evidence type="ECO:0000313" key="3">
    <source>
        <dbReference type="EnsemblProtists" id="EKX31219"/>
    </source>
</evidence>
<dbReference type="EnsemblProtists" id="EKX31219">
    <property type="protein sequence ID" value="EKX31219"/>
    <property type="gene ID" value="GUITHDRAFT_122574"/>
</dbReference>
<evidence type="ECO:0000313" key="2">
    <source>
        <dbReference type="EMBL" id="EKX31219.1"/>
    </source>
</evidence>
<dbReference type="PaxDb" id="55529-EKX31219"/>
<dbReference type="KEGG" id="gtt:GUITHDRAFT_122574"/>
<reference evidence="2 4" key="1">
    <citation type="journal article" date="2012" name="Nature">
        <title>Algal genomes reveal evolutionary mosaicism and the fate of nucleomorphs.</title>
        <authorList>
            <consortium name="DOE Joint Genome Institute"/>
            <person name="Curtis B.A."/>
            <person name="Tanifuji G."/>
            <person name="Burki F."/>
            <person name="Gruber A."/>
            <person name="Irimia M."/>
            <person name="Maruyama S."/>
            <person name="Arias M.C."/>
            <person name="Ball S.G."/>
            <person name="Gile G.H."/>
            <person name="Hirakawa Y."/>
            <person name="Hopkins J.F."/>
            <person name="Kuo A."/>
            <person name="Rensing S.A."/>
            <person name="Schmutz J."/>
            <person name="Symeonidi A."/>
            <person name="Elias M."/>
            <person name="Eveleigh R.J."/>
            <person name="Herman E.K."/>
            <person name="Klute M.J."/>
            <person name="Nakayama T."/>
            <person name="Obornik M."/>
            <person name="Reyes-Prieto A."/>
            <person name="Armbrust E.V."/>
            <person name="Aves S.J."/>
            <person name="Beiko R.G."/>
            <person name="Coutinho P."/>
            <person name="Dacks J.B."/>
            <person name="Durnford D.G."/>
            <person name="Fast N.M."/>
            <person name="Green B.R."/>
            <person name="Grisdale C.J."/>
            <person name="Hempel F."/>
            <person name="Henrissat B."/>
            <person name="Hoppner M.P."/>
            <person name="Ishida K."/>
            <person name="Kim E."/>
            <person name="Koreny L."/>
            <person name="Kroth P.G."/>
            <person name="Liu Y."/>
            <person name="Malik S.B."/>
            <person name="Maier U.G."/>
            <person name="McRose D."/>
            <person name="Mock T."/>
            <person name="Neilson J.A."/>
            <person name="Onodera N.T."/>
            <person name="Poole A.M."/>
            <person name="Pritham E.J."/>
            <person name="Richards T.A."/>
            <person name="Rocap G."/>
            <person name="Roy S.W."/>
            <person name="Sarai C."/>
            <person name="Schaack S."/>
            <person name="Shirato S."/>
            <person name="Slamovits C.H."/>
            <person name="Spencer D.F."/>
            <person name="Suzuki S."/>
            <person name="Worden A.Z."/>
            <person name="Zauner S."/>
            <person name="Barry K."/>
            <person name="Bell C."/>
            <person name="Bharti A.K."/>
            <person name="Crow J.A."/>
            <person name="Grimwood J."/>
            <person name="Kramer R."/>
            <person name="Lindquist E."/>
            <person name="Lucas S."/>
            <person name="Salamov A."/>
            <person name="McFadden G.I."/>
            <person name="Lane C.E."/>
            <person name="Keeling P.J."/>
            <person name="Gray M.W."/>
            <person name="Grigoriev I.V."/>
            <person name="Archibald J.M."/>
        </authorList>
    </citation>
    <scope>NUCLEOTIDE SEQUENCE</scope>
    <source>
        <strain evidence="2 4">CCMP2712</strain>
    </source>
</reference>
<reference evidence="3" key="3">
    <citation type="submission" date="2015-06" db="UniProtKB">
        <authorList>
            <consortium name="EnsemblProtists"/>
        </authorList>
    </citation>
    <scope>IDENTIFICATION</scope>
</reference>
<proteinExistence type="predicted"/>
<dbReference type="RefSeq" id="XP_005818199.1">
    <property type="nucleotide sequence ID" value="XM_005818142.1"/>
</dbReference>
<keyword evidence="4" id="KW-1185">Reference proteome</keyword>
<dbReference type="GeneID" id="17287939"/>
<sequence length="357" mass="39711">MGCGSSVQSIIPDQDANVTKAPNSRASKVDEFDKGRHGKFSVTSSEAPSKRHEMKGGSAWKLSPEQAVRLRAFFDKTSSSPSPSAIANDLGVFHEECGEIPMQLGLSSDVFVDRPRSSSTTLAECIPEGSPDNPLQFLQSSSLEDVAMWCQGVVASRLAESFLSLKNLLQAEEEASRLLEGASEPINDKFCVAEFGKLEEFHKGLLERIGYPMLNFYDGMQQEHCERADSRDTFRTPNYLLETSPAQEWRAVTEEEERVKACQGKRIVRSVEQLMGEEAVYPGEDEILYPPLSYLEVVGKPRVELVKYALEEGKVVQLLVRVVPTKISTNSSCSTIEDMISRRKNLYVAVMRNVEET</sequence>
<reference evidence="4" key="2">
    <citation type="submission" date="2012-11" db="EMBL/GenBank/DDBJ databases">
        <authorList>
            <person name="Kuo A."/>
            <person name="Curtis B.A."/>
            <person name="Tanifuji G."/>
            <person name="Burki F."/>
            <person name="Gruber A."/>
            <person name="Irimia M."/>
            <person name="Maruyama S."/>
            <person name="Arias M.C."/>
            <person name="Ball S.G."/>
            <person name="Gile G.H."/>
            <person name="Hirakawa Y."/>
            <person name="Hopkins J.F."/>
            <person name="Rensing S.A."/>
            <person name="Schmutz J."/>
            <person name="Symeonidi A."/>
            <person name="Elias M."/>
            <person name="Eveleigh R.J."/>
            <person name="Herman E.K."/>
            <person name="Klute M.J."/>
            <person name="Nakayama T."/>
            <person name="Obornik M."/>
            <person name="Reyes-Prieto A."/>
            <person name="Armbrust E.V."/>
            <person name="Aves S.J."/>
            <person name="Beiko R.G."/>
            <person name="Coutinho P."/>
            <person name="Dacks J.B."/>
            <person name="Durnford D.G."/>
            <person name="Fast N.M."/>
            <person name="Green B.R."/>
            <person name="Grisdale C."/>
            <person name="Hempe F."/>
            <person name="Henrissat B."/>
            <person name="Hoppner M.P."/>
            <person name="Ishida K.-I."/>
            <person name="Kim E."/>
            <person name="Koreny L."/>
            <person name="Kroth P.G."/>
            <person name="Liu Y."/>
            <person name="Malik S.-B."/>
            <person name="Maier U.G."/>
            <person name="McRose D."/>
            <person name="Mock T."/>
            <person name="Neilson J.A."/>
            <person name="Onodera N.T."/>
            <person name="Poole A.M."/>
            <person name="Pritham E.J."/>
            <person name="Richards T.A."/>
            <person name="Rocap G."/>
            <person name="Roy S.W."/>
            <person name="Sarai C."/>
            <person name="Schaack S."/>
            <person name="Shirato S."/>
            <person name="Slamovits C.H."/>
            <person name="Spencer D.F."/>
            <person name="Suzuki S."/>
            <person name="Worden A.Z."/>
            <person name="Zauner S."/>
            <person name="Barry K."/>
            <person name="Bell C."/>
            <person name="Bharti A.K."/>
            <person name="Crow J.A."/>
            <person name="Grimwood J."/>
            <person name="Kramer R."/>
            <person name="Lindquist E."/>
            <person name="Lucas S."/>
            <person name="Salamov A."/>
            <person name="McFadden G.I."/>
            <person name="Lane C.E."/>
            <person name="Keeling P.J."/>
            <person name="Gray M.W."/>
            <person name="Grigoriev I.V."/>
            <person name="Archibald J.M."/>
        </authorList>
    </citation>
    <scope>NUCLEOTIDE SEQUENCE</scope>
    <source>
        <strain evidence="4">CCMP2712</strain>
    </source>
</reference>